<dbReference type="AlphaFoldDB" id="A0A4V2Z201"/>
<reference evidence="1 2" key="1">
    <citation type="submission" date="2019-03" db="EMBL/GenBank/DDBJ databases">
        <title>Flavobacterium LB-D12 sp. nov., isolated from arctic soil.</title>
        <authorList>
            <person name="Chaudhary D.K."/>
        </authorList>
    </citation>
    <scope>NUCLEOTIDE SEQUENCE [LARGE SCALE GENOMIC DNA]</scope>
    <source>
        <strain evidence="1 2">LB-D12</strain>
    </source>
</reference>
<dbReference type="OrthoDB" id="1417969at2"/>
<evidence type="ECO:0000313" key="1">
    <source>
        <dbReference type="EMBL" id="TDE06928.1"/>
    </source>
</evidence>
<sequence>MKRVLSLLVFALFLNGCDDGDLIQEDINFEDVAAQKCTSNTIIYKVKDSEALIFDALGINFPAETSTQELEINSTNRVIYRFYNGTVTASTLCETIPPATPVVTDQWTATGGRIVINTTAIKTRNEAENSSKITGYNHNITFKNITFDKGNGTQVYETFTFGDYILNTTGLPFAFTKVLKQCSNSKQLYDKNSSEALILDIDPTLITNQATPINTPRSGLISDTKNKLTYRLFSGLLTDDYFCNTTFPSTPVVLEEWIAVAGVANISGRIEVTTTSFGNGFKHTVILKNVKMKKGNSDFLLGDNYIYGELLTTN</sequence>
<protein>
    <recommendedName>
        <fullName evidence="3">Lipoprotein</fullName>
    </recommendedName>
</protein>
<dbReference type="Proteomes" id="UP000294644">
    <property type="component" value="Unassembled WGS sequence"/>
</dbReference>
<dbReference type="EMBL" id="SMFN01000003">
    <property type="protein sequence ID" value="TDE06928.1"/>
    <property type="molecule type" value="Genomic_DNA"/>
</dbReference>
<keyword evidence="2" id="KW-1185">Reference proteome</keyword>
<evidence type="ECO:0000313" key="2">
    <source>
        <dbReference type="Proteomes" id="UP000294644"/>
    </source>
</evidence>
<organism evidence="1 2">
    <name type="scientific">Flavobacterium sandaracinum</name>
    <dbReference type="NCBI Taxonomy" id="2541733"/>
    <lineage>
        <taxon>Bacteria</taxon>
        <taxon>Pseudomonadati</taxon>
        <taxon>Bacteroidota</taxon>
        <taxon>Flavobacteriia</taxon>
        <taxon>Flavobacteriales</taxon>
        <taxon>Flavobacteriaceae</taxon>
        <taxon>Flavobacterium</taxon>
    </lineage>
</organism>
<proteinExistence type="predicted"/>
<comment type="caution">
    <text evidence="1">The sequence shown here is derived from an EMBL/GenBank/DDBJ whole genome shotgun (WGS) entry which is preliminary data.</text>
</comment>
<gene>
    <name evidence="1" type="ORF">E0F91_03760</name>
</gene>
<accession>A0A4V2Z201</accession>
<name>A0A4V2Z201_9FLAO</name>
<evidence type="ECO:0008006" key="3">
    <source>
        <dbReference type="Google" id="ProtNLM"/>
    </source>
</evidence>
<dbReference type="RefSeq" id="WP_132065020.1">
    <property type="nucleotide sequence ID" value="NZ_SMFN01000003.1"/>
</dbReference>